<reference evidence="2" key="1">
    <citation type="submission" date="2020-04" db="EMBL/GenBank/DDBJ databases">
        <authorList>
            <person name="Zhang T."/>
        </authorList>
    </citation>
    <scope>NUCLEOTIDE SEQUENCE</scope>
    <source>
        <strain evidence="2">HKST-UBA03</strain>
    </source>
</reference>
<keyword evidence="1" id="KW-0812">Transmembrane</keyword>
<evidence type="ECO:0000313" key="2">
    <source>
        <dbReference type="EMBL" id="MCA9392053.1"/>
    </source>
</evidence>
<proteinExistence type="predicted"/>
<gene>
    <name evidence="2" type="ORF">KC614_02505</name>
</gene>
<protein>
    <submittedName>
        <fullName evidence="2">Uncharacterized protein</fullName>
    </submittedName>
</protein>
<evidence type="ECO:0000313" key="3">
    <source>
        <dbReference type="Proteomes" id="UP000751518"/>
    </source>
</evidence>
<name>A0A955RRZ0_UNCKA</name>
<reference evidence="2" key="2">
    <citation type="journal article" date="2021" name="Microbiome">
        <title>Successional dynamics and alternative stable states in a saline activated sludge microbial community over 9 years.</title>
        <authorList>
            <person name="Wang Y."/>
            <person name="Ye J."/>
            <person name="Ju F."/>
            <person name="Liu L."/>
            <person name="Boyd J.A."/>
            <person name="Deng Y."/>
            <person name="Parks D.H."/>
            <person name="Jiang X."/>
            <person name="Yin X."/>
            <person name="Woodcroft B.J."/>
            <person name="Tyson G.W."/>
            <person name="Hugenholtz P."/>
            <person name="Polz M.F."/>
            <person name="Zhang T."/>
        </authorList>
    </citation>
    <scope>NUCLEOTIDE SEQUENCE</scope>
    <source>
        <strain evidence="2">HKST-UBA03</strain>
    </source>
</reference>
<evidence type="ECO:0000256" key="1">
    <source>
        <dbReference type="SAM" id="Phobius"/>
    </source>
</evidence>
<keyword evidence="1" id="KW-0472">Membrane</keyword>
<dbReference type="AlphaFoldDB" id="A0A955RRZ0"/>
<organism evidence="2 3">
    <name type="scientific">candidate division WWE3 bacterium</name>
    <dbReference type="NCBI Taxonomy" id="2053526"/>
    <lineage>
        <taxon>Bacteria</taxon>
        <taxon>Katanobacteria</taxon>
    </lineage>
</organism>
<accession>A0A955RRZ0</accession>
<dbReference type="EMBL" id="JAGQKZ010000016">
    <property type="protein sequence ID" value="MCA9392053.1"/>
    <property type="molecule type" value="Genomic_DNA"/>
</dbReference>
<sequence length="244" mass="28508">MTVDQELETRVLQAIKKNRLIENLTPNRISIMLAIVLIVFFVVSFYFSTTTDNPIMSDLFVNLSAGFVGSLVTVFIIEVFVRIKDSQKIRSTTKLLNLEFMSYLNIVVGNILFILHARTWSVENFGKDSIIEETYLRENINDLSTLLTDDSRLSNLNLEEYDAFLDYIERSLADLLELLEVYRPQSDSEVFKQMLDLRMNLKEIDRIFVITRDIFLKHEVFPSQELKKHLNQVQICAIYVLEHR</sequence>
<feature type="transmembrane region" description="Helical" evidence="1">
    <location>
        <begin position="59"/>
        <end position="83"/>
    </location>
</feature>
<comment type="caution">
    <text evidence="2">The sequence shown here is derived from an EMBL/GenBank/DDBJ whole genome shotgun (WGS) entry which is preliminary data.</text>
</comment>
<feature type="transmembrane region" description="Helical" evidence="1">
    <location>
        <begin position="29"/>
        <end position="47"/>
    </location>
</feature>
<dbReference type="Proteomes" id="UP000751518">
    <property type="component" value="Unassembled WGS sequence"/>
</dbReference>
<feature type="transmembrane region" description="Helical" evidence="1">
    <location>
        <begin position="95"/>
        <end position="115"/>
    </location>
</feature>
<keyword evidence="1" id="KW-1133">Transmembrane helix</keyword>